<protein>
    <submittedName>
        <fullName evidence="2">Uncharacterized protein</fullName>
    </submittedName>
</protein>
<feature type="region of interest" description="Disordered" evidence="1">
    <location>
        <begin position="100"/>
        <end position="128"/>
    </location>
</feature>
<keyword evidence="3" id="KW-1185">Reference proteome</keyword>
<feature type="compositionally biased region" description="Basic and acidic residues" evidence="1">
    <location>
        <begin position="105"/>
        <end position="127"/>
    </location>
</feature>
<dbReference type="Proteomes" id="UP000053105">
    <property type="component" value="Unassembled WGS sequence"/>
</dbReference>
<dbReference type="EMBL" id="KQ435697">
    <property type="protein sequence ID" value="KOX80797.1"/>
    <property type="molecule type" value="Genomic_DNA"/>
</dbReference>
<proteinExistence type="predicted"/>
<evidence type="ECO:0000313" key="3">
    <source>
        <dbReference type="Proteomes" id="UP000053105"/>
    </source>
</evidence>
<accession>A0A0M9AAX7</accession>
<organism evidence="2 3">
    <name type="scientific">Melipona quadrifasciata</name>
    <dbReference type="NCBI Taxonomy" id="166423"/>
    <lineage>
        <taxon>Eukaryota</taxon>
        <taxon>Metazoa</taxon>
        <taxon>Ecdysozoa</taxon>
        <taxon>Arthropoda</taxon>
        <taxon>Hexapoda</taxon>
        <taxon>Insecta</taxon>
        <taxon>Pterygota</taxon>
        <taxon>Neoptera</taxon>
        <taxon>Endopterygota</taxon>
        <taxon>Hymenoptera</taxon>
        <taxon>Apocrita</taxon>
        <taxon>Aculeata</taxon>
        <taxon>Apoidea</taxon>
        <taxon>Anthophila</taxon>
        <taxon>Apidae</taxon>
        <taxon>Melipona</taxon>
    </lineage>
</organism>
<dbReference type="AlphaFoldDB" id="A0A0M9AAX7"/>
<gene>
    <name evidence="2" type="ORF">WN51_03859</name>
</gene>
<evidence type="ECO:0000256" key="1">
    <source>
        <dbReference type="SAM" id="MobiDB-lite"/>
    </source>
</evidence>
<evidence type="ECO:0000313" key="2">
    <source>
        <dbReference type="EMBL" id="KOX80797.1"/>
    </source>
</evidence>
<reference evidence="2 3" key="1">
    <citation type="submission" date="2015-07" db="EMBL/GenBank/DDBJ databases">
        <title>The genome of Melipona quadrifasciata.</title>
        <authorList>
            <person name="Pan H."/>
            <person name="Kapheim K."/>
        </authorList>
    </citation>
    <scope>NUCLEOTIDE SEQUENCE [LARGE SCALE GENOMIC DNA]</scope>
    <source>
        <strain evidence="2">0111107301</strain>
        <tissue evidence="2">Whole body</tissue>
    </source>
</reference>
<name>A0A0M9AAX7_9HYME</name>
<sequence length="322" mass="36862">MAEDHILSTISKIIQDTVFVYLDKIQGAARYPLGPATSRRTETGMRRRRAFSSPCVKVADFASEWPAFRAFLCLWKLARIQYRFGQSRLSTSGRYIPRLTIPSTEKVEQERGQRRKKRDEPGRKNEEGVAGCAVTGTFTLERAVESKGTSTYEKFPYDEILNSSGGVGNDDISTMPAASHRCRAVRQDTEPFYLGCPVCSKYSGTSIIRPHDEPRYTQRGLAQQMLFTILLTIMLQQISLGSDIKNRSFIEFLKKEERVTEQLLELEQNLTLNDYRDRQVQNGTLIARINEATTTIAVIKRRFAKMKEDREGSLEFCKWLYL</sequence>